<accession>A0A9D5H8E7</accession>
<keyword evidence="8" id="KW-0812">Transmembrane</keyword>
<dbReference type="SMART" id="SM00184">
    <property type="entry name" value="RING"/>
    <property type="match status" value="1"/>
</dbReference>
<reference evidence="10" key="1">
    <citation type="submission" date="2021-03" db="EMBL/GenBank/DDBJ databases">
        <authorList>
            <person name="Li Z."/>
            <person name="Yang C."/>
        </authorList>
    </citation>
    <scope>NUCLEOTIDE SEQUENCE</scope>
    <source>
        <strain evidence="10">Dzin_1.0</strain>
        <tissue evidence="10">Leaf</tissue>
    </source>
</reference>
<dbReference type="PROSITE" id="PS50089">
    <property type="entry name" value="ZF_RING_2"/>
    <property type="match status" value="1"/>
</dbReference>
<evidence type="ECO:0000313" key="10">
    <source>
        <dbReference type="EMBL" id="KAJ0967144.1"/>
    </source>
</evidence>
<comment type="caution">
    <text evidence="10">The sequence shown here is derived from an EMBL/GenBank/DDBJ whole genome shotgun (WGS) entry which is preliminary data.</text>
</comment>
<organism evidence="10 11">
    <name type="scientific">Dioscorea zingiberensis</name>
    <dbReference type="NCBI Taxonomy" id="325984"/>
    <lineage>
        <taxon>Eukaryota</taxon>
        <taxon>Viridiplantae</taxon>
        <taxon>Streptophyta</taxon>
        <taxon>Embryophyta</taxon>
        <taxon>Tracheophyta</taxon>
        <taxon>Spermatophyta</taxon>
        <taxon>Magnoliopsida</taxon>
        <taxon>Liliopsida</taxon>
        <taxon>Dioscoreales</taxon>
        <taxon>Dioscoreaceae</taxon>
        <taxon>Dioscorea</taxon>
    </lineage>
</organism>
<keyword evidence="11" id="KW-1185">Reference proteome</keyword>
<proteinExistence type="inferred from homology"/>
<dbReference type="PANTHER" id="PTHR14155:SF592">
    <property type="entry name" value="RING-H2 FINGER PROTEIN ATL57"/>
    <property type="match status" value="1"/>
</dbReference>
<dbReference type="GO" id="GO:0061630">
    <property type="term" value="F:ubiquitin protein ligase activity"/>
    <property type="evidence" value="ECO:0007669"/>
    <property type="project" value="UniProtKB-EC"/>
</dbReference>
<comment type="similarity">
    <text evidence="6">Belongs to the RING-type zinc finger family. ATL subfamily.</text>
</comment>
<dbReference type="InterPro" id="IPR013083">
    <property type="entry name" value="Znf_RING/FYVE/PHD"/>
</dbReference>
<dbReference type="InterPro" id="IPR053238">
    <property type="entry name" value="RING-H2_zinc_finger"/>
</dbReference>
<dbReference type="OrthoDB" id="8062037at2759"/>
<sequence length="191" mass="20899">MKPRRLLLQENARVIPNATTAQADSSSMAVTALVLVSALFFLAFFSVFARRFFSPHNQPSSHPRRATLPLTHPNRLPRAACLGVDAATLKAMPVLRFSGGETWCVVCLGGLEEKEKVKVIPGCGHVFHPACIDAWLGMHGSCPLCRCSEIVGFGDGDGGGGEVEEKRIGRSRSGEWTRIERMVFLRRTCSF</sequence>
<name>A0A9D5H8E7_9LILI</name>
<dbReference type="PANTHER" id="PTHR14155">
    <property type="entry name" value="RING FINGER DOMAIN-CONTAINING"/>
    <property type="match status" value="1"/>
</dbReference>
<keyword evidence="8" id="KW-1133">Transmembrane helix</keyword>
<dbReference type="GO" id="GO:0008270">
    <property type="term" value="F:zinc ion binding"/>
    <property type="evidence" value="ECO:0007669"/>
    <property type="project" value="UniProtKB-KW"/>
</dbReference>
<evidence type="ECO:0000256" key="1">
    <source>
        <dbReference type="ARBA" id="ARBA00000900"/>
    </source>
</evidence>
<dbReference type="EMBL" id="JAGGNH010000007">
    <property type="protein sequence ID" value="KAJ0967144.1"/>
    <property type="molecule type" value="Genomic_DNA"/>
</dbReference>
<dbReference type="Pfam" id="PF13639">
    <property type="entry name" value="zf-RING_2"/>
    <property type="match status" value="1"/>
</dbReference>
<keyword evidence="8" id="KW-0472">Membrane</keyword>
<feature type="domain" description="RING-type" evidence="9">
    <location>
        <begin position="104"/>
        <end position="146"/>
    </location>
</feature>
<evidence type="ECO:0000256" key="6">
    <source>
        <dbReference type="ARBA" id="ARBA00024209"/>
    </source>
</evidence>
<keyword evidence="3" id="KW-0479">Metal-binding</keyword>
<dbReference type="Proteomes" id="UP001085076">
    <property type="component" value="Miscellaneous, Linkage group lg07"/>
</dbReference>
<evidence type="ECO:0000313" key="11">
    <source>
        <dbReference type="Proteomes" id="UP001085076"/>
    </source>
</evidence>
<evidence type="ECO:0000256" key="8">
    <source>
        <dbReference type="SAM" id="Phobius"/>
    </source>
</evidence>
<evidence type="ECO:0000256" key="5">
    <source>
        <dbReference type="ARBA" id="ARBA00022833"/>
    </source>
</evidence>
<dbReference type="SUPFAM" id="SSF57850">
    <property type="entry name" value="RING/U-box"/>
    <property type="match status" value="1"/>
</dbReference>
<evidence type="ECO:0000256" key="3">
    <source>
        <dbReference type="ARBA" id="ARBA00022723"/>
    </source>
</evidence>
<dbReference type="InterPro" id="IPR001841">
    <property type="entry name" value="Znf_RING"/>
</dbReference>
<dbReference type="Gene3D" id="3.30.40.10">
    <property type="entry name" value="Zinc/RING finger domain, C3HC4 (zinc finger)"/>
    <property type="match status" value="1"/>
</dbReference>
<keyword evidence="4 7" id="KW-0863">Zinc-finger</keyword>
<evidence type="ECO:0000256" key="7">
    <source>
        <dbReference type="PROSITE-ProRule" id="PRU00175"/>
    </source>
</evidence>
<evidence type="ECO:0000259" key="9">
    <source>
        <dbReference type="PROSITE" id="PS50089"/>
    </source>
</evidence>
<protein>
    <recommendedName>
        <fullName evidence="2">RING-type E3 ubiquitin transferase</fullName>
        <ecNumber evidence="2">2.3.2.27</ecNumber>
    </recommendedName>
</protein>
<keyword evidence="5" id="KW-0862">Zinc</keyword>
<reference evidence="10" key="2">
    <citation type="journal article" date="2022" name="Hortic Res">
        <title>The genome of Dioscorea zingiberensis sheds light on the biosynthesis, origin and evolution of the medicinally important diosgenin saponins.</title>
        <authorList>
            <person name="Li Y."/>
            <person name="Tan C."/>
            <person name="Li Z."/>
            <person name="Guo J."/>
            <person name="Li S."/>
            <person name="Chen X."/>
            <person name="Wang C."/>
            <person name="Dai X."/>
            <person name="Yang H."/>
            <person name="Song W."/>
            <person name="Hou L."/>
            <person name="Xu J."/>
            <person name="Tong Z."/>
            <person name="Xu A."/>
            <person name="Yuan X."/>
            <person name="Wang W."/>
            <person name="Yang Q."/>
            <person name="Chen L."/>
            <person name="Sun Z."/>
            <person name="Wang K."/>
            <person name="Pan B."/>
            <person name="Chen J."/>
            <person name="Bao Y."/>
            <person name="Liu F."/>
            <person name="Qi X."/>
            <person name="Gang D.R."/>
            <person name="Wen J."/>
            <person name="Li J."/>
        </authorList>
    </citation>
    <scope>NUCLEOTIDE SEQUENCE</scope>
    <source>
        <strain evidence="10">Dzin_1.0</strain>
    </source>
</reference>
<dbReference type="AlphaFoldDB" id="A0A9D5H8E7"/>
<comment type="catalytic activity">
    <reaction evidence="1">
        <text>S-ubiquitinyl-[E2 ubiquitin-conjugating enzyme]-L-cysteine + [acceptor protein]-L-lysine = [E2 ubiquitin-conjugating enzyme]-L-cysteine + N(6)-ubiquitinyl-[acceptor protein]-L-lysine.</text>
        <dbReference type="EC" id="2.3.2.27"/>
    </reaction>
</comment>
<gene>
    <name evidence="10" type="ORF">J5N97_024061</name>
</gene>
<feature type="transmembrane region" description="Helical" evidence="8">
    <location>
        <begin position="28"/>
        <end position="49"/>
    </location>
</feature>
<evidence type="ECO:0000256" key="4">
    <source>
        <dbReference type="ARBA" id="ARBA00022771"/>
    </source>
</evidence>
<dbReference type="EC" id="2.3.2.27" evidence="2"/>
<evidence type="ECO:0000256" key="2">
    <source>
        <dbReference type="ARBA" id="ARBA00012483"/>
    </source>
</evidence>